<dbReference type="Pfam" id="PF12937">
    <property type="entry name" value="F-box-like"/>
    <property type="match status" value="1"/>
</dbReference>
<name>A0AAD7C5K2_9AGAR</name>
<dbReference type="InterPro" id="IPR001810">
    <property type="entry name" value="F-box_dom"/>
</dbReference>
<sequence length="471" mass="53563">MHPANAALRTQVAQVLVDISNLETRLKEKQAELARLQHQLDVVTYPVLSLPPEIVSEIFGLCFPTERMGMDALNSDEAPLLLSQICGQWRRIALSTPALWRELDINLLCASRRAHGSEITKTITAPASKFVNTKFAKTFRRHASAIQWLDLNITDNELDEMTQLVNFPILRKLCVRASEEYGREGFSDDPIEMFDEVPQLSEVLLHYIPAHLVALPWRQLRKFTGDFYDIPQCLTALELMPNITESAFSIEVEEDDSIEDGDFDVISHAEMRSFTLFHSESIDTGGEAHNAKILKFLTFPKLESLELLDVEDYDADDLHQLVERGSPPLQRLVVHPHSNEGLGQLAVGMPPLSEQPHLTELEIWYPEQIFTSLFFDFFGHDDSLVPGLQKLSFYCRFKEGEDSQNDLLRLAAGPLTERMSLERVAQMRVFRVDAVGNVFSSHREEDLLPFRKLKEQGMEVYITSNGKANRI</sequence>
<gene>
    <name evidence="3" type="ORF">FB45DRAFT_864079</name>
</gene>
<evidence type="ECO:0000259" key="2">
    <source>
        <dbReference type="Pfam" id="PF12937"/>
    </source>
</evidence>
<comment type="caution">
    <text evidence="3">The sequence shown here is derived from an EMBL/GenBank/DDBJ whole genome shotgun (WGS) entry which is preliminary data.</text>
</comment>
<dbReference type="AlphaFoldDB" id="A0AAD7C5K2"/>
<proteinExistence type="predicted"/>
<keyword evidence="1" id="KW-0175">Coiled coil</keyword>
<protein>
    <recommendedName>
        <fullName evidence="2">F-box domain-containing protein</fullName>
    </recommendedName>
</protein>
<keyword evidence="4" id="KW-1185">Reference proteome</keyword>
<dbReference type="Proteomes" id="UP001221142">
    <property type="component" value="Unassembled WGS sequence"/>
</dbReference>
<accession>A0AAD7C5K2</accession>
<dbReference type="EMBL" id="JARKIF010000005">
    <property type="protein sequence ID" value="KAJ7639338.1"/>
    <property type="molecule type" value="Genomic_DNA"/>
</dbReference>
<feature type="coiled-coil region" evidence="1">
    <location>
        <begin position="12"/>
        <end position="39"/>
    </location>
</feature>
<organism evidence="3 4">
    <name type="scientific">Roridomyces roridus</name>
    <dbReference type="NCBI Taxonomy" id="1738132"/>
    <lineage>
        <taxon>Eukaryota</taxon>
        <taxon>Fungi</taxon>
        <taxon>Dikarya</taxon>
        <taxon>Basidiomycota</taxon>
        <taxon>Agaricomycotina</taxon>
        <taxon>Agaricomycetes</taxon>
        <taxon>Agaricomycetidae</taxon>
        <taxon>Agaricales</taxon>
        <taxon>Marasmiineae</taxon>
        <taxon>Mycenaceae</taxon>
        <taxon>Roridomyces</taxon>
    </lineage>
</organism>
<reference evidence="3" key="1">
    <citation type="submission" date="2023-03" db="EMBL/GenBank/DDBJ databases">
        <title>Massive genome expansion in bonnet fungi (Mycena s.s.) driven by repeated elements and novel gene families across ecological guilds.</title>
        <authorList>
            <consortium name="Lawrence Berkeley National Laboratory"/>
            <person name="Harder C.B."/>
            <person name="Miyauchi S."/>
            <person name="Viragh M."/>
            <person name="Kuo A."/>
            <person name="Thoen E."/>
            <person name="Andreopoulos B."/>
            <person name="Lu D."/>
            <person name="Skrede I."/>
            <person name="Drula E."/>
            <person name="Henrissat B."/>
            <person name="Morin E."/>
            <person name="Kohler A."/>
            <person name="Barry K."/>
            <person name="LaButti K."/>
            <person name="Morin E."/>
            <person name="Salamov A."/>
            <person name="Lipzen A."/>
            <person name="Mereny Z."/>
            <person name="Hegedus B."/>
            <person name="Baldrian P."/>
            <person name="Stursova M."/>
            <person name="Weitz H."/>
            <person name="Taylor A."/>
            <person name="Grigoriev I.V."/>
            <person name="Nagy L.G."/>
            <person name="Martin F."/>
            <person name="Kauserud H."/>
        </authorList>
    </citation>
    <scope>NUCLEOTIDE SEQUENCE</scope>
    <source>
        <strain evidence="3">9284</strain>
    </source>
</reference>
<evidence type="ECO:0000313" key="3">
    <source>
        <dbReference type="EMBL" id="KAJ7639338.1"/>
    </source>
</evidence>
<evidence type="ECO:0000256" key="1">
    <source>
        <dbReference type="SAM" id="Coils"/>
    </source>
</evidence>
<dbReference type="Gene3D" id="1.20.1280.50">
    <property type="match status" value="1"/>
</dbReference>
<feature type="domain" description="F-box" evidence="2">
    <location>
        <begin position="48"/>
        <end position="105"/>
    </location>
</feature>
<evidence type="ECO:0000313" key="4">
    <source>
        <dbReference type="Proteomes" id="UP001221142"/>
    </source>
</evidence>